<dbReference type="InterPro" id="IPR021298">
    <property type="entry name" value="CFAP298"/>
</dbReference>
<sequence>MVRIQVKHGGGISDDDEKEFLYECPSTSIVDEIAKDVIEISNLQSKIQHFVLLLEPRFPLLSLHGDPKVLPLMRALSEAKSYASKDQVLHNRPLSNYVLRDHIQSIETEFRVNCQILGFPDSNLWQLLTDLELLQEDTTQLWWAGKELLRGKKLCDYIGKNEKTKIMLKLQSPISLPACNSEMDLINKK</sequence>
<accession>A0A5B7BDZ1</accession>
<dbReference type="PANTHER" id="PTHR13238">
    <property type="entry name" value="PROTEIN C21ORF59"/>
    <property type="match status" value="1"/>
</dbReference>
<dbReference type="AlphaFoldDB" id="A0A5B7BDZ1"/>
<comment type="similarity">
    <text evidence="1">Belongs to the CFAP298 family.</text>
</comment>
<dbReference type="Pfam" id="PF11069">
    <property type="entry name" value="CFAP298"/>
    <property type="match status" value="1"/>
</dbReference>
<protein>
    <submittedName>
        <fullName evidence="2">Uncharacterized protein</fullName>
    </submittedName>
</protein>
<name>A0A5B7BDZ1_DAVIN</name>
<dbReference type="EMBL" id="GHES01035857">
    <property type="protein sequence ID" value="MPA66416.1"/>
    <property type="molecule type" value="Transcribed_RNA"/>
</dbReference>
<dbReference type="PANTHER" id="PTHR13238:SF0">
    <property type="entry name" value="CILIA- AND FLAGELLA-ASSOCIATED PROTEIN 298"/>
    <property type="match status" value="1"/>
</dbReference>
<proteinExistence type="inferred from homology"/>
<organism evidence="2">
    <name type="scientific">Davidia involucrata</name>
    <name type="common">Dove tree</name>
    <dbReference type="NCBI Taxonomy" id="16924"/>
    <lineage>
        <taxon>Eukaryota</taxon>
        <taxon>Viridiplantae</taxon>
        <taxon>Streptophyta</taxon>
        <taxon>Embryophyta</taxon>
        <taxon>Tracheophyta</taxon>
        <taxon>Spermatophyta</taxon>
        <taxon>Magnoliopsida</taxon>
        <taxon>eudicotyledons</taxon>
        <taxon>Gunneridae</taxon>
        <taxon>Pentapetalae</taxon>
        <taxon>asterids</taxon>
        <taxon>Cornales</taxon>
        <taxon>Nyssaceae</taxon>
        <taxon>Davidia</taxon>
    </lineage>
</organism>
<evidence type="ECO:0000313" key="2">
    <source>
        <dbReference type="EMBL" id="MPA66416.1"/>
    </source>
</evidence>
<gene>
    <name evidence="2" type="ORF">Din_035857</name>
</gene>
<evidence type="ECO:0000256" key="1">
    <source>
        <dbReference type="ARBA" id="ARBA00009619"/>
    </source>
</evidence>
<reference evidence="2" key="1">
    <citation type="submission" date="2019-08" db="EMBL/GenBank/DDBJ databases">
        <title>Reference gene set and small RNA set construction with multiple tissues from Davidia involucrata Baill.</title>
        <authorList>
            <person name="Yang H."/>
            <person name="Zhou C."/>
            <person name="Li G."/>
            <person name="Wang J."/>
            <person name="Gao P."/>
            <person name="Wang M."/>
            <person name="Wang R."/>
            <person name="Zhao Y."/>
        </authorList>
    </citation>
    <scope>NUCLEOTIDE SEQUENCE</scope>
    <source>
        <tissue evidence="2">Mixed with DoveR01_LX</tissue>
    </source>
</reference>